<dbReference type="AlphaFoldDB" id="A0A7C9A6A4"/>
<proteinExistence type="predicted"/>
<reference evidence="2" key="1">
    <citation type="journal article" date="2013" name="J. Plant Res.">
        <title>Effect of fungi and light on seed germination of three Opuntia species from semiarid lands of central Mexico.</title>
        <authorList>
            <person name="Delgado-Sanchez P."/>
            <person name="Jimenez-Bremont J.F."/>
            <person name="Guerrero-Gonzalez Mde L."/>
            <person name="Flores J."/>
        </authorList>
    </citation>
    <scope>NUCLEOTIDE SEQUENCE</scope>
    <source>
        <tissue evidence="2">Cladode</tissue>
    </source>
</reference>
<name>A0A7C9A6A4_OPUST</name>
<protein>
    <submittedName>
        <fullName evidence="2">Uncharacterized protein</fullName>
    </submittedName>
</protein>
<feature type="compositionally biased region" description="Basic and acidic residues" evidence="1">
    <location>
        <begin position="37"/>
        <end position="47"/>
    </location>
</feature>
<evidence type="ECO:0000313" key="2">
    <source>
        <dbReference type="EMBL" id="MBA4658513.1"/>
    </source>
</evidence>
<reference evidence="2" key="2">
    <citation type="submission" date="2020-07" db="EMBL/GenBank/DDBJ databases">
        <authorList>
            <person name="Vera ALvarez R."/>
            <person name="Arias-Moreno D.M."/>
            <person name="Jimenez-Jacinto V."/>
            <person name="Jimenez-Bremont J.F."/>
            <person name="Swaminathan K."/>
            <person name="Moose S.P."/>
            <person name="Guerrero-Gonzalez M.L."/>
            <person name="Marino-Ramirez L."/>
            <person name="Landsman D."/>
            <person name="Rodriguez-Kessler M."/>
            <person name="Delgado-Sanchez P."/>
        </authorList>
    </citation>
    <scope>NUCLEOTIDE SEQUENCE</scope>
    <source>
        <tissue evidence="2">Cladode</tissue>
    </source>
</reference>
<organism evidence="2">
    <name type="scientific">Opuntia streptacantha</name>
    <name type="common">Prickly pear cactus</name>
    <name type="synonym">Opuntia cardona</name>
    <dbReference type="NCBI Taxonomy" id="393608"/>
    <lineage>
        <taxon>Eukaryota</taxon>
        <taxon>Viridiplantae</taxon>
        <taxon>Streptophyta</taxon>
        <taxon>Embryophyta</taxon>
        <taxon>Tracheophyta</taxon>
        <taxon>Spermatophyta</taxon>
        <taxon>Magnoliopsida</taxon>
        <taxon>eudicotyledons</taxon>
        <taxon>Gunneridae</taxon>
        <taxon>Pentapetalae</taxon>
        <taxon>Caryophyllales</taxon>
        <taxon>Cactineae</taxon>
        <taxon>Cactaceae</taxon>
        <taxon>Opuntioideae</taxon>
        <taxon>Opuntia</taxon>
    </lineage>
</organism>
<sequence>MCGNAQVEQWEKLKVALPCSELEMPFSQCTSMHGNKARPEREQEEPLQHQSPSHISSKQLVGLSVLNVRYGPQIMHRLCINIIFGEASYTMMVIHSYLTKQKYKCHRKEDSNPSCD</sequence>
<evidence type="ECO:0000256" key="1">
    <source>
        <dbReference type="SAM" id="MobiDB-lite"/>
    </source>
</evidence>
<accession>A0A7C9A6A4</accession>
<feature type="region of interest" description="Disordered" evidence="1">
    <location>
        <begin position="30"/>
        <end position="55"/>
    </location>
</feature>
<dbReference type="EMBL" id="GISG01200878">
    <property type="protein sequence ID" value="MBA4658513.1"/>
    <property type="molecule type" value="Transcribed_RNA"/>
</dbReference>